<feature type="binding site" evidence="1">
    <location>
        <position position="385"/>
    </location>
    <ligand>
        <name>Mn(2+)</name>
        <dbReference type="ChEBI" id="CHEBI:29035"/>
        <label>2</label>
    </ligand>
</feature>
<keyword evidence="3" id="KW-0378">Hydrolase</keyword>
<keyword evidence="1" id="KW-0464">Manganese</keyword>
<dbReference type="SUPFAM" id="SSF53187">
    <property type="entry name" value="Zn-dependent exopeptidases"/>
    <property type="match status" value="1"/>
</dbReference>
<dbReference type="Gene3D" id="3.40.630.10">
    <property type="entry name" value="Zn peptidases"/>
    <property type="match status" value="1"/>
</dbReference>
<dbReference type="PIRSF" id="PIRSF005962">
    <property type="entry name" value="Pept_M20D_amidohydro"/>
    <property type="match status" value="1"/>
</dbReference>
<dbReference type="AlphaFoldDB" id="R9L826"/>
<gene>
    <name evidence="3" type="ORF">C812_02911</name>
</gene>
<dbReference type="Gene3D" id="3.30.70.360">
    <property type="match status" value="1"/>
</dbReference>
<organism evidence="3 4">
    <name type="scientific">Paenibacillus barengoltzii G22</name>
    <dbReference type="NCBI Taxonomy" id="1235795"/>
    <lineage>
        <taxon>Bacteria</taxon>
        <taxon>Bacillati</taxon>
        <taxon>Bacillota</taxon>
        <taxon>Bacilli</taxon>
        <taxon>Bacillales</taxon>
        <taxon>Paenibacillaceae</taxon>
        <taxon>Paenibacillus</taxon>
    </lineage>
</organism>
<accession>R9L826</accession>
<feature type="domain" description="Peptidase M20 dimerisation" evidence="2">
    <location>
        <begin position="209"/>
        <end position="295"/>
    </location>
</feature>
<dbReference type="PATRIC" id="fig|1235795.3.peg.2882"/>
<dbReference type="InterPro" id="IPR036264">
    <property type="entry name" value="Bact_exopeptidase_dim_dom"/>
</dbReference>
<dbReference type="SUPFAM" id="SSF55031">
    <property type="entry name" value="Bacterial exopeptidase dimerisation domain"/>
    <property type="match status" value="1"/>
</dbReference>
<evidence type="ECO:0000256" key="1">
    <source>
        <dbReference type="PIRSR" id="PIRSR005962-1"/>
    </source>
</evidence>
<dbReference type="GeneID" id="43345886"/>
<dbReference type="GO" id="GO:0016787">
    <property type="term" value="F:hydrolase activity"/>
    <property type="evidence" value="ECO:0007669"/>
    <property type="project" value="UniProtKB-KW"/>
</dbReference>
<comment type="caution">
    <text evidence="3">The sequence shown here is derived from an EMBL/GenBank/DDBJ whole genome shotgun (WGS) entry which is preliminary data.</text>
</comment>
<dbReference type="InterPro" id="IPR002933">
    <property type="entry name" value="Peptidase_M20"/>
</dbReference>
<protein>
    <submittedName>
        <fullName evidence="3">Amidohydrolase</fullName>
    </submittedName>
</protein>
<proteinExistence type="predicted"/>
<dbReference type="STRING" id="1235795.C812_02911"/>
<dbReference type="Proteomes" id="UP000019598">
    <property type="component" value="Unassembled WGS sequence"/>
</dbReference>
<dbReference type="PANTHER" id="PTHR11014">
    <property type="entry name" value="PEPTIDASE M20 FAMILY MEMBER"/>
    <property type="match status" value="1"/>
</dbReference>
<evidence type="ECO:0000313" key="3">
    <source>
        <dbReference type="EMBL" id="EOS54944.1"/>
    </source>
</evidence>
<dbReference type="InterPro" id="IPR011650">
    <property type="entry name" value="Peptidase_M20_dimer"/>
</dbReference>
<dbReference type="PANTHER" id="PTHR11014:SF63">
    <property type="entry name" value="METALLOPEPTIDASE, PUTATIVE (AFU_ORTHOLOGUE AFUA_6G09600)-RELATED"/>
    <property type="match status" value="1"/>
</dbReference>
<feature type="binding site" evidence="1">
    <location>
        <position position="116"/>
    </location>
    <ligand>
        <name>Mn(2+)</name>
        <dbReference type="ChEBI" id="CHEBI:29035"/>
        <label>2</label>
    </ligand>
</feature>
<dbReference type="Pfam" id="PF01546">
    <property type="entry name" value="Peptidase_M20"/>
    <property type="match status" value="1"/>
</dbReference>
<dbReference type="NCBIfam" id="TIGR01891">
    <property type="entry name" value="amidohydrolases"/>
    <property type="match status" value="1"/>
</dbReference>
<dbReference type="Pfam" id="PF07687">
    <property type="entry name" value="M20_dimer"/>
    <property type="match status" value="1"/>
</dbReference>
<name>R9L826_9BACL</name>
<evidence type="ECO:0000259" key="2">
    <source>
        <dbReference type="Pfam" id="PF07687"/>
    </source>
</evidence>
<dbReference type="InterPro" id="IPR017439">
    <property type="entry name" value="Amidohydrolase"/>
</dbReference>
<feature type="binding site" evidence="1">
    <location>
        <position position="186"/>
    </location>
    <ligand>
        <name>Mn(2+)</name>
        <dbReference type="ChEBI" id="CHEBI:29035"/>
        <label>2</label>
    </ligand>
</feature>
<dbReference type="EMBL" id="ASSZ01000026">
    <property type="protein sequence ID" value="EOS54944.1"/>
    <property type="molecule type" value="Genomic_DNA"/>
</dbReference>
<evidence type="ECO:0000313" key="4">
    <source>
        <dbReference type="Proteomes" id="UP000019598"/>
    </source>
</evidence>
<dbReference type="OrthoDB" id="9776731at2"/>
<keyword evidence="1" id="KW-0479">Metal-binding</keyword>
<comment type="cofactor">
    <cofactor evidence="1">
        <name>Mn(2+)</name>
        <dbReference type="ChEBI" id="CHEBI:29035"/>
    </cofactor>
    <text evidence="1">The Mn(2+) ion enhances activity.</text>
</comment>
<dbReference type="RefSeq" id="WP_016313349.1">
    <property type="nucleotide sequence ID" value="NZ_KE159653.1"/>
</dbReference>
<dbReference type="HOGENOM" id="CLU_023257_0_1_9"/>
<feature type="binding site" evidence="1">
    <location>
        <position position="152"/>
    </location>
    <ligand>
        <name>Mn(2+)</name>
        <dbReference type="ChEBI" id="CHEBI:29035"/>
        <label>2</label>
    </ligand>
</feature>
<feature type="binding site" evidence="1">
    <location>
        <position position="118"/>
    </location>
    <ligand>
        <name>Mn(2+)</name>
        <dbReference type="ChEBI" id="CHEBI:29035"/>
        <label>2</label>
    </ligand>
</feature>
<reference evidence="3 4" key="1">
    <citation type="submission" date="2013-04" db="EMBL/GenBank/DDBJ databases">
        <title>The Genome Sequence of Paenibacillus barengoltzii G22.</title>
        <authorList>
            <consortium name="The Broad Institute Genomics Platform"/>
            <consortium name="The Broad Institute Genome Sequencing Center for Infectious Disease"/>
            <person name="Earl A."/>
            <person name="Xavier R."/>
            <person name="Elson C."/>
            <person name="Duck W."/>
            <person name="Walker B."/>
            <person name="Young S."/>
            <person name="Zeng Q."/>
            <person name="Gargeya S."/>
            <person name="Fitzgerald M."/>
            <person name="Haas B."/>
            <person name="Abouelleil A."/>
            <person name="Allen A.W."/>
            <person name="Alvarado L."/>
            <person name="Arachchi H.M."/>
            <person name="Berlin A.M."/>
            <person name="Chapman S.B."/>
            <person name="Gainer-Dewar J."/>
            <person name="Goldberg J."/>
            <person name="Griggs A."/>
            <person name="Gujja S."/>
            <person name="Hansen M."/>
            <person name="Howarth C."/>
            <person name="Imamovic A."/>
            <person name="Ireland A."/>
            <person name="Larimer J."/>
            <person name="McCowan C."/>
            <person name="Murphy C."/>
            <person name="Pearson M."/>
            <person name="Poon T.W."/>
            <person name="Priest M."/>
            <person name="Roberts A."/>
            <person name="Saif S."/>
            <person name="Shea T."/>
            <person name="Sisk P."/>
            <person name="Sykes S."/>
            <person name="Wortman J."/>
            <person name="Nusbaum C."/>
            <person name="Birren B."/>
        </authorList>
    </citation>
    <scope>NUCLEOTIDE SEQUENCE [LARGE SCALE GENOMIC DNA]</scope>
    <source>
        <strain evidence="3 4">G22</strain>
    </source>
</reference>
<dbReference type="GO" id="GO:0046872">
    <property type="term" value="F:metal ion binding"/>
    <property type="evidence" value="ECO:0007669"/>
    <property type="project" value="UniProtKB-KW"/>
</dbReference>
<sequence>MLSRELKQTVGGDPLQYAAGLRSELIRIRRDLHRHPELLYEVSRTAELVGNLLESWGLEVKRQVGRHFGMGVVGTLHGKAGRGRTLLLRADMDALPIQEENEVPYRSLRDGVMHACGHDAHTAMLLGAARTLAEYRHLVRGTIRFVFQPAEEGALPSPLDGRLLSGGRDLIEDGILDGVDECYALHVHPELPVGTLGIHTKYAMAASSHFKVKFHGVSGHHSEPHRAADAIQMAARFVTEVNGLMANRVNPAEPAVLAFGTLHAGRAVNVIADYSELTGTFRAFRKETVATIRDGLIRQAASISGDAGGGYEMELRDGIAVVNDEGAVQRIISAASEVLGTEQVSLLPEPSLAGEDFGWYLDQVPGAFAFIGCGNDARGITHALHRPRFDVDEEVLVHGTQIWVQLALQNQKVEHE</sequence>